<sequence length="275" mass="30794">MSVLLERKIDCHNHVFDPENFPYQPDRYHPAGHEVSPAEYFLKVLEAYNVSHALVVGPNSGYGEDDNRALLDAIERSNGRLKGMAVVSKDVTDETLQSLKRSGIVGVTFNVAFYGEEHFGHAASLMSRLHDHGLLAQIQVQGDQVLSFVDVLKCTSAQVVIDHCGRPELSQGMDSPAFQALLSLGQQTQHAIKLSGMAKFSKQGFPFDDTKPYVDALFAAFGEDRVLWGSDWPFLLAPQRMDYGTLLLLAEQWFPDPNVREKYFWRNAARLFGFS</sequence>
<dbReference type="OrthoDB" id="9787654at2"/>
<name>A0A4R6X416_9GAMM</name>
<dbReference type="SUPFAM" id="SSF51556">
    <property type="entry name" value="Metallo-dependent hydrolases"/>
    <property type="match status" value="1"/>
</dbReference>
<dbReference type="InterPro" id="IPR032466">
    <property type="entry name" value="Metal_Hydrolase"/>
</dbReference>
<dbReference type="InterPro" id="IPR052358">
    <property type="entry name" value="Aro_Compnd_Degr_Hydrolases"/>
</dbReference>
<feature type="domain" description="Amidohydrolase-related" evidence="1">
    <location>
        <begin position="9"/>
        <end position="274"/>
    </location>
</feature>
<evidence type="ECO:0000313" key="3">
    <source>
        <dbReference type="Proteomes" id="UP000295729"/>
    </source>
</evidence>
<evidence type="ECO:0000259" key="1">
    <source>
        <dbReference type="Pfam" id="PF04909"/>
    </source>
</evidence>
<dbReference type="PANTHER" id="PTHR35563">
    <property type="entry name" value="BARREL METAL-DEPENDENT HYDROLASE, PUTATIVE (AFU_ORTHOLOGUE AFUA_1G16240)-RELATED"/>
    <property type="match status" value="1"/>
</dbReference>
<dbReference type="EMBL" id="SNZA01000006">
    <property type="protein sequence ID" value="TDR06356.1"/>
    <property type="molecule type" value="Genomic_DNA"/>
</dbReference>
<dbReference type="AlphaFoldDB" id="A0A4R6X416"/>
<proteinExistence type="predicted"/>
<keyword evidence="3" id="KW-1185">Reference proteome</keyword>
<dbReference type="InterPro" id="IPR006680">
    <property type="entry name" value="Amidohydro-rel"/>
</dbReference>
<dbReference type="GO" id="GO:0016787">
    <property type="term" value="F:hydrolase activity"/>
    <property type="evidence" value="ECO:0007669"/>
    <property type="project" value="UniProtKB-KW"/>
</dbReference>
<comment type="caution">
    <text evidence="2">The sequence shown here is derived from an EMBL/GenBank/DDBJ whole genome shotgun (WGS) entry which is preliminary data.</text>
</comment>
<dbReference type="Pfam" id="PF04909">
    <property type="entry name" value="Amidohydro_2"/>
    <property type="match status" value="1"/>
</dbReference>
<organism evidence="2 3">
    <name type="scientific">Marinomonas communis</name>
    <dbReference type="NCBI Taxonomy" id="28254"/>
    <lineage>
        <taxon>Bacteria</taxon>
        <taxon>Pseudomonadati</taxon>
        <taxon>Pseudomonadota</taxon>
        <taxon>Gammaproteobacteria</taxon>
        <taxon>Oceanospirillales</taxon>
        <taxon>Oceanospirillaceae</taxon>
        <taxon>Marinomonas</taxon>
    </lineage>
</organism>
<keyword evidence="2" id="KW-0378">Hydrolase</keyword>
<gene>
    <name evidence="2" type="ORF">C8D85_3288</name>
</gene>
<accession>A0A4R6X416</accession>
<dbReference type="Gene3D" id="3.20.20.140">
    <property type="entry name" value="Metal-dependent hydrolases"/>
    <property type="match status" value="1"/>
</dbReference>
<dbReference type="PANTHER" id="PTHR35563:SF2">
    <property type="entry name" value="BARREL METAL-DEPENDENT HYDROLASE, PUTATIVE (AFU_ORTHOLOGUE AFUA_1G16240)-RELATED"/>
    <property type="match status" value="1"/>
</dbReference>
<protein>
    <submittedName>
        <fullName evidence="2">Putative TIM-barrel fold metal-dependent hydrolase</fullName>
    </submittedName>
</protein>
<reference evidence="2 3" key="1">
    <citation type="submission" date="2019-03" db="EMBL/GenBank/DDBJ databases">
        <title>Genomic Encyclopedia of Type Strains, Phase IV (KMG-IV): sequencing the most valuable type-strain genomes for metagenomic binning, comparative biology and taxonomic classification.</title>
        <authorList>
            <person name="Goeker M."/>
        </authorList>
    </citation>
    <scope>NUCLEOTIDE SEQUENCE [LARGE SCALE GENOMIC DNA]</scope>
    <source>
        <strain evidence="2 3">DSM 5604</strain>
    </source>
</reference>
<dbReference type="RefSeq" id="WP_133564764.1">
    <property type="nucleotide sequence ID" value="NZ_SNZA01000006.1"/>
</dbReference>
<dbReference type="Proteomes" id="UP000295729">
    <property type="component" value="Unassembled WGS sequence"/>
</dbReference>
<evidence type="ECO:0000313" key="2">
    <source>
        <dbReference type="EMBL" id="TDR06356.1"/>
    </source>
</evidence>